<dbReference type="GO" id="GO:0005794">
    <property type="term" value="C:Golgi apparatus"/>
    <property type="evidence" value="ECO:0007669"/>
    <property type="project" value="TreeGrafter"/>
</dbReference>
<dbReference type="PANTHER" id="PTHR10926:SF72">
    <property type="entry name" value="ALA-INTERACTING SUBUNIT"/>
    <property type="match status" value="1"/>
</dbReference>
<dbReference type="InParanoid" id="A0A2R6RJ96"/>
<dbReference type="OrthoDB" id="340608at2759"/>
<dbReference type="AlphaFoldDB" id="A0A2R6RJ96"/>
<evidence type="ECO:0000256" key="3">
    <source>
        <dbReference type="ARBA" id="ARBA00022692"/>
    </source>
</evidence>
<feature type="region of interest" description="Disordered" evidence="6">
    <location>
        <begin position="1"/>
        <end position="21"/>
    </location>
</feature>
<comment type="subcellular location">
    <subcellularLocation>
        <location evidence="1">Membrane</location>
    </subcellularLocation>
</comment>
<reference evidence="8" key="2">
    <citation type="journal article" date="2018" name="BMC Genomics">
        <title>A manually annotated Actinidia chinensis var. chinensis (kiwifruit) genome highlights the challenges associated with draft genomes and gene prediction in plants.</title>
        <authorList>
            <person name="Pilkington S.M."/>
            <person name="Crowhurst R."/>
            <person name="Hilario E."/>
            <person name="Nardozza S."/>
            <person name="Fraser L."/>
            <person name="Peng Y."/>
            <person name="Gunaseelan K."/>
            <person name="Simpson R."/>
            <person name="Tahir J."/>
            <person name="Deroles S.C."/>
            <person name="Templeton K."/>
            <person name="Luo Z."/>
            <person name="Davy M."/>
            <person name="Cheng C."/>
            <person name="McNeilage M."/>
            <person name="Scaglione D."/>
            <person name="Liu Y."/>
            <person name="Zhang Q."/>
            <person name="Datson P."/>
            <person name="De Silva N."/>
            <person name="Gardiner S.E."/>
            <person name="Bassett H."/>
            <person name="Chagne D."/>
            <person name="McCallum J."/>
            <person name="Dzierzon H."/>
            <person name="Deng C."/>
            <person name="Wang Y.Y."/>
            <person name="Barron L."/>
            <person name="Manako K."/>
            <person name="Bowen J."/>
            <person name="Foster T.M."/>
            <person name="Erridge Z.A."/>
            <person name="Tiffin H."/>
            <person name="Waite C.N."/>
            <person name="Davies K.M."/>
            <person name="Grierson E.P."/>
            <person name="Laing W.A."/>
            <person name="Kirk R."/>
            <person name="Chen X."/>
            <person name="Wood M."/>
            <person name="Montefiori M."/>
            <person name="Brummell D.A."/>
            <person name="Schwinn K.E."/>
            <person name="Catanach A."/>
            <person name="Fullerton C."/>
            <person name="Li D."/>
            <person name="Meiyalaghan S."/>
            <person name="Nieuwenhuizen N."/>
            <person name="Read N."/>
            <person name="Prakash R."/>
            <person name="Hunter D."/>
            <person name="Zhang H."/>
            <person name="McKenzie M."/>
            <person name="Knabel M."/>
            <person name="Harris A."/>
            <person name="Allan A.C."/>
            <person name="Gleave A."/>
            <person name="Chen A."/>
            <person name="Janssen B.J."/>
            <person name="Plunkett B."/>
            <person name="Ampomah-Dwamena C."/>
            <person name="Voogd C."/>
            <person name="Leif D."/>
            <person name="Lafferty D."/>
            <person name="Souleyre E.J.F."/>
            <person name="Varkonyi-Gasic E."/>
            <person name="Gambi F."/>
            <person name="Hanley J."/>
            <person name="Yao J.L."/>
            <person name="Cheung J."/>
            <person name="David K.M."/>
            <person name="Warren B."/>
            <person name="Marsh K."/>
            <person name="Snowden K.C."/>
            <person name="Lin-Wang K."/>
            <person name="Brian L."/>
            <person name="Martinez-Sanchez M."/>
            <person name="Wang M."/>
            <person name="Ileperuma N."/>
            <person name="Macnee N."/>
            <person name="Campin R."/>
            <person name="McAtee P."/>
            <person name="Drummond R.S.M."/>
            <person name="Espley R.V."/>
            <person name="Ireland H.S."/>
            <person name="Wu R."/>
            <person name="Atkinson R.G."/>
            <person name="Karunairetnam S."/>
            <person name="Bulley S."/>
            <person name="Chunkath S."/>
            <person name="Hanley Z."/>
            <person name="Storey R."/>
            <person name="Thrimawithana A.H."/>
            <person name="Thomson S."/>
            <person name="David C."/>
            <person name="Testolin R."/>
            <person name="Huang H."/>
            <person name="Hellens R.P."/>
            <person name="Schaffer R.J."/>
        </authorList>
    </citation>
    <scope>NUCLEOTIDE SEQUENCE [LARGE SCALE GENOMIC DNA]</scope>
    <source>
        <strain evidence="8">cv. Red5</strain>
    </source>
</reference>
<dbReference type="EMBL" id="NKQK01000005">
    <property type="protein sequence ID" value="PSS30085.1"/>
    <property type="molecule type" value="Genomic_DNA"/>
</dbReference>
<dbReference type="GO" id="GO:0005783">
    <property type="term" value="C:endoplasmic reticulum"/>
    <property type="evidence" value="ECO:0007669"/>
    <property type="project" value="TreeGrafter"/>
</dbReference>
<proteinExistence type="inferred from homology"/>
<dbReference type="Gramene" id="PSS30085">
    <property type="protein sequence ID" value="PSS30085"/>
    <property type="gene ID" value="CEY00_Acc05334"/>
</dbReference>
<evidence type="ECO:0000256" key="6">
    <source>
        <dbReference type="SAM" id="MobiDB-lite"/>
    </source>
</evidence>
<dbReference type="OMA" id="CEPILTH"/>
<evidence type="ECO:0000313" key="7">
    <source>
        <dbReference type="EMBL" id="PSS30085.1"/>
    </source>
</evidence>
<evidence type="ECO:0000313" key="8">
    <source>
        <dbReference type="Proteomes" id="UP000241394"/>
    </source>
</evidence>
<keyword evidence="5" id="KW-0472">Membrane</keyword>
<name>A0A2R6RJ96_ACTCC</name>
<keyword evidence="3" id="KW-0812">Transmembrane</keyword>
<dbReference type="Proteomes" id="UP000241394">
    <property type="component" value="Chromosome LG5"/>
</dbReference>
<gene>
    <name evidence="7" type="ORF">CEY00_Acc05334</name>
</gene>
<evidence type="ECO:0000256" key="5">
    <source>
        <dbReference type="ARBA" id="ARBA00023136"/>
    </source>
</evidence>
<accession>A0A2R6RJ96</accession>
<dbReference type="GO" id="GO:0005886">
    <property type="term" value="C:plasma membrane"/>
    <property type="evidence" value="ECO:0007669"/>
    <property type="project" value="TreeGrafter"/>
</dbReference>
<comment type="caution">
    <text evidence="7">The sequence shown here is derived from an EMBL/GenBank/DDBJ whole genome shotgun (WGS) entry which is preliminary data.</text>
</comment>
<keyword evidence="4" id="KW-1133">Transmembrane helix</keyword>
<keyword evidence="8" id="KW-1185">Reference proteome</keyword>
<comment type="similarity">
    <text evidence="2">Belongs to the CDC50/LEM3 family.</text>
</comment>
<dbReference type="STRING" id="1590841.A0A2R6RJ96"/>
<dbReference type="InterPro" id="IPR005045">
    <property type="entry name" value="CDC50/LEM3_fam"/>
</dbReference>
<evidence type="ECO:0000256" key="1">
    <source>
        <dbReference type="ARBA" id="ARBA00004370"/>
    </source>
</evidence>
<protein>
    <submittedName>
        <fullName evidence="7">ALA-interacting subunit like</fullName>
    </submittedName>
</protein>
<reference evidence="7 8" key="1">
    <citation type="submission" date="2017-07" db="EMBL/GenBank/DDBJ databases">
        <title>An improved, manually edited Actinidia chinensis var. chinensis (kiwifruit) genome highlights the challenges associated with draft genomes and gene prediction in plants.</title>
        <authorList>
            <person name="Pilkington S."/>
            <person name="Crowhurst R."/>
            <person name="Hilario E."/>
            <person name="Nardozza S."/>
            <person name="Fraser L."/>
            <person name="Peng Y."/>
            <person name="Gunaseelan K."/>
            <person name="Simpson R."/>
            <person name="Tahir J."/>
            <person name="Deroles S."/>
            <person name="Templeton K."/>
            <person name="Luo Z."/>
            <person name="Davy M."/>
            <person name="Cheng C."/>
            <person name="Mcneilage M."/>
            <person name="Scaglione D."/>
            <person name="Liu Y."/>
            <person name="Zhang Q."/>
            <person name="Datson P."/>
            <person name="De Silva N."/>
            <person name="Gardiner S."/>
            <person name="Bassett H."/>
            <person name="Chagne D."/>
            <person name="Mccallum J."/>
            <person name="Dzierzon H."/>
            <person name="Deng C."/>
            <person name="Wang Y.-Y."/>
            <person name="Barron N."/>
            <person name="Manako K."/>
            <person name="Bowen J."/>
            <person name="Foster T."/>
            <person name="Erridge Z."/>
            <person name="Tiffin H."/>
            <person name="Waite C."/>
            <person name="Davies K."/>
            <person name="Grierson E."/>
            <person name="Laing W."/>
            <person name="Kirk R."/>
            <person name="Chen X."/>
            <person name="Wood M."/>
            <person name="Montefiori M."/>
            <person name="Brummell D."/>
            <person name="Schwinn K."/>
            <person name="Catanach A."/>
            <person name="Fullerton C."/>
            <person name="Li D."/>
            <person name="Meiyalaghan S."/>
            <person name="Nieuwenhuizen N."/>
            <person name="Read N."/>
            <person name="Prakash R."/>
            <person name="Hunter D."/>
            <person name="Zhang H."/>
            <person name="Mckenzie M."/>
            <person name="Knabel M."/>
            <person name="Harris A."/>
            <person name="Allan A."/>
            <person name="Chen A."/>
            <person name="Janssen B."/>
            <person name="Plunkett B."/>
            <person name="Dwamena C."/>
            <person name="Voogd C."/>
            <person name="Leif D."/>
            <person name="Lafferty D."/>
            <person name="Souleyre E."/>
            <person name="Varkonyi-Gasic E."/>
            <person name="Gambi F."/>
            <person name="Hanley J."/>
            <person name="Yao J.-L."/>
            <person name="Cheung J."/>
            <person name="David K."/>
            <person name="Warren B."/>
            <person name="Marsh K."/>
            <person name="Snowden K."/>
            <person name="Lin-Wang K."/>
            <person name="Brian L."/>
            <person name="Martinez-Sanchez M."/>
            <person name="Wang M."/>
            <person name="Ileperuma N."/>
            <person name="Macnee N."/>
            <person name="Campin R."/>
            <person name="Mcatee P."/>
            <person name="Drummond R."/>
            <person name="Espley R."/>
            <person name="Ireland H."/>
            <person name="Wu R."/>
            <person name="Atkinson R."/>
            <person name="Karunairetnam S."/>
            <person name="Bulley S."/>
            <person name="Chunkath S."/>
            <person name="Hanley Z."/>
            <person name="Storey R."/>
            <person name="Thrimawithana A."/>
            <person name="Thomson S."/>
            <person name="David C."/>
            <person name="Testolin R."/>
        </authorList>
    </citation>
    <scope>NUCLEOTIDE SEQUENCE [LARGE SCALE GENOMIC DNA]</scope>
    <source>
        <strain evidence="8">cv. Red5</strain>
        <tissue evidence="7">Young leaf</tissue>
    </source>
</reference>
<organism evidence="7 8">
    <name type="scientific">Actinidia chinensis var. chinensis</name>
    <name type="common">Chinese soft-hair kiwi</name>
    <dbReference type="NCBI Taxonomy" id="1590841"/>
    <lineage>
        <taxon>Eukaryota</taxon>
        <taxon>Viridiplantae</taxon>
        <taxon>Streptophyta</taxon>
        <taxon>Embryophyta</taxon>
        <taxon>Tracheophyta</taxon>
        <taxon>Spermatophyta</taxon>
        <taxon>Magnoliopsida</taxon>
        <taxon>eudicotyledons</taxon>
        <taxon>Gunneridae</taxon>
        <taxon>Pentapetalae</taxon>
        <taxon>asterids</taxon>
        <taxon>Ericales</taxon>
        <taxon>Actinidiaceae</taxon>
        <taxon>Actinidia</taxon>
    </lineage>
</organism>
<sequence length="102" mass="11123">MDLGAPMEPLNHPLPLQSSIPRNPNFTEQELPACEPILTHGWVITAVVSVGVIFIPIGLPCSSEHVVEIVDCYDKDCVLSTYSMIRLHTSKAPKLTRTVSGV</sequence>
<evidence type="ECO:0000256" key="4">
    <source>
        <dbReference type="ARBA" id="ARBA00022989"/>
    </source>
</evidence>
<dbReference type="PANTHER" id="PTHR10926">
    <property type="entry name" value="CELL CYCLE CONTROL PROTEIN 50"/>
    <property type="match status" value="1"/>
</dbReference>
<evidence type="ECO:0000256" key="2">
    <source>
        <dbReference type="ARBA" id="ARBA00009457"/>
    </source>
</evidence>